<sequence length="292" mass="33436">MFIGRRWRDPEDASDRRVLEEGHAKLQSSFPIYAAHCSISKLLEVVRSIRHSWNLLCMELDAREASRSPSQRESESLKTDSYHSESFSAVFPQASVECGKRFRHEFEQSAGSLSIGHVEYPPVYHTVGSVQLNGLENGCDVRPVSESPPSAPYFYPVQLPNDHGDMNSWGNKRMRHDEEWRQPLSCEAANRVQMVQHECPVMAHSQDLRSSHCQDFGTLCVLEPMGGTLIVRESACRSYMGEERTYQLPVDSQAMWMDLHAKSVFDDFDFVRKSDDWYGWNRLAHCPQPVHS</sequence>
<dbReference type="KEGG" id="gtt:GUITHDRAFT_154475"/>
<dbReference type="PaxDb" id="55529-EKX39196"/>
<evidence type="ECO:0000313" key="1">
    <source>
        <dbReference type="EMBL" id="EKX39196.1"/>
    </source>
</evidence>
<accession>L1ISE8</accession>
<organism evidence="1">
    <name type="scientific">Guillardia theta (strain CCMP2712)</name>
    <name type="common">Cryptophyte</name>
    <dbReference type="NCBI Taxonomy" id="905079"/>
    <lineage>
        <taxon>Eukaryota</taxon>
        <taxon>Cryptophyceae</taxon>
        <taxon>Pyrenomonadales</taxon>
        <taxon>Geminigeraceae</taxon>
        <taxon>Guillardia</taxon>
    </lineage>
</organism>
<evidence type="ECO:0000313" key="2">
    <source>
        <dbReference type="EnsemblProtists" id="EKX39196"/>
    </source>
</evidence>
<dbReference type="Proteomes" id="UP000011087">
    <property type="component" value="Unassembled WGS sequence"/>
</dbReference>
<keyword evidence="3" id="KW-1185">Reference proteome</keyword>
<protein>
    <submittedName>
        <fullName evidence="1 2">Uncharacterized protein</fullName>
    </submittedName>
</protein>
<reference evidence="1 3" key="1">
    <citation type="journal article" date="2012" name="Nature">
        <title>Algal genomes reveal evolutionary mosaicism and the fate of nucleomorphs.</title>
        <authorList>
            <consortium name="DOE Joint Genome Institute"/>
            <person name="Curtis B.A."/>
            <person name="Tanifuji G."/>
            <person name="Burki F."/>
            <person name="Gruber A."/>
            <person name="Irimia M."/>
            <person name="Maruyama S."/>
            <person name="Arias M.C."/>
            <person name="Ball S.G."/>
            <person name="Gile G.H."/>
            <person name="Hirakawa Y."/>
            <person name="Hopkins J.F."/>
            <person name="Kuo A."/>
            <person name="Rensing S.A."/>
            <person name="Schmutz J."/>
            <person name="Symeonidi A."/>
            <person name="Elias M."/>
            <person name="Eveleigh R.J."/>
            <person name="Herman E.K."/>
            <person name="Klute M.J."/>
            <person name="Nakayama T."/>
            <person name="Obornik M."/>
            <person name="Reyes-Prieto A."/>
            <person name="Armbrust E.V."/>
            <person name="Aves S.J."/>
            <person name="Beiko R.G."/>
            <person name="Coutinho P."/>
            <person name="Dacks J.B."/>
            <person name="Durnford D.G."/>
            <person name="Fast N.M."/>
            <person name="Green B.R."/>
            <person name="Grisdale C.J."/>
            <person name="Hempel F."/>
            <person name="Henrissat B."/>
            <person name="Hoppner M.P."/>
            <person name="Ishida K."/>
            <person name="Kim E."/>
            <person name="Koreny L."/>
            <person name="Kroth P.G."/>
            <person name="Liu Y."/>
            <person name="Malik S.B."/>
            <person name="Maier U.G."/>
            <person name="McRose D."/>
            <person name="Mock T."/>
            <person name="Neilson J.A."/>
            <person name="Onodera N.T."/>
            <person name="Poole A.M."/>
            <person name="Pritham E.J."/>
            <person name="Richards T.A."/>
            <person name="Rocap G."/>
            <person name="Roy S.W."/>
            <person name="Sarai C."/>
            <person name="Schaack S."/>
            <person name="Shirato S."/>
            <person name="Slamovits C.H."/>
            <person name="Spencer D.F."/>
            <person name="Suzuki S."/>
            <person name="Worden A.Z."/>
            <person name="Zauner S."/>
            <person name="Barry K."/>
            <person name="Bell C."/>
            <person name="Bharti A.K."/>
            <person name="Crow J.A."/>
            <person name="Grimwood J."/>
            <person name="Kramer R."/>
            <person name="Lindquist E."/>
            <person name="Lucas S."/>
            <person name="Salamov A."/>
            <person name="McFadden G.I."/>
            <person name="Lane C.E."/>
            <person name="Keeling P.J."/>
            <person name="Gray M.W."/>
            <person name="Grigoriev I.V."/>
            <person name="Archibald J.M."/>
        </authorList>
    </citation>
    <scope>NUCLEOTIDE SEQUENCE</scope>
    <source>
        <strain evidence="1 3">CCMP2712</strain>
    </source>
</reference>
<name>L1ISE8_GUITC</name>
<dbReference type="AlphaFoldDB" id="L1ISE8"/>
<evidence type="ECO:0000313" key="3">
    <source>
        <dbReference type="Proteomes" id="UP000011087"/>
    </source>
</evidence>
<dbReference type="GeneID" id="17295969"/>
<dbReference type="EnsemblProtists" id="EKX39196">
    <property type="protein sequence ID" value="EKX39196"/>
    <property type="gene ID" value="GUITHDRAFT_154475"/>
</dbReference>
<gene>
    <name evidence="1" type="ORF">GUITHDRAFT_154475</name>
</gene>
<proteinExistence type="predicted"/>
<reference evidence="3" key="2">
    <citation type="submission" date="2012-11" db="EMBL/GenBank/DDBJ databases">
        <authorList>
            <person name="Kuo A."/>
            <person name="Curtis B.A."/>
            <person name="Tanifuji G."/>
            <person name="Burki F."/>
            <person name="Gruber A."/>
            <person name="Irimia M."/>
            <person name="Maruyama S."/>
            <person name="Arias M.C."/>
            <person name="Ball S.G."/>
            <person name="Gile G.H."/>
            <person name="Hirakawa Y."/>
            <person name="Hopkins J.F."/>
            <person name="Rensing S.A."/>
            <person name="Schmutz J."/>
            <person name="Symeonidi A."/>
            <person name="Elias M."/>
            <person name="Eveleigh R.J."/>
            <person name="Herman E.K."/>
            <person name="Klute M.J."/>
            <person name="Nakayama T."/>
            <person name="Obornik M."/>
            <person name="Reyes-Prieto A."/>
            <person name="Armbrust E.V."/>
            <person name="Aves S.J."/>
            <person name="Beiko R.G."/>
            <person name="Coutinho P."/>
            <person name="Dacks J.B."/>
            <person name="Durnford D.G."/>
            <person name="Fast N.M."/>
            <person name="Green B.R."/>
            <person name="Grisdale C."/>
            <person name="Hempe F."/>
            <person name="Henrissat B."/>
            <person name="Hoppner M.P."/>
            <person name="Ishida K.-I."/>
            <person name="Kim E."/>
            <person name="Koreny L."/>
            <person name="Kroth P.G."/>
            <person name="Liu Y."/>
            <person name="Malik S.-B."/>
            <person name="Maier U.G."/>
            <person name="McRose D."/>
            <person name="Mock T."/>
            <person name="Neilson J.A."/>
            <person name="Onodera N.T."/>
            <person name="Poole A.M."/>
            <person name="Pritham E.J."/>
            <person name="Richards T.A."/>
            <person name="Rocap G."/>
            <person name="Roy S.W."/>
            <person name="Sarai C."/>
            <person name="Schaack S."/>
            <person name="Shirato S."/>
            <person name="Slamovits C.H."/>
            <person name="Spencer D.F."/>
            <person name="Suzuki S."/>
            <person name="Worden A.Z."/>
            <person name="Zauner S."/>
            <person name="Barry K."/>
            <person name="Bell C."/>
            <person name="Bharti A.K."/>
            <person name="Crow J.A."/>
            <person name="Grimwood J."/>
            <person name="Kramer R."/>
            <person name="Lindquist E."/>
            <person name="Lucas S."/>
            <person name="Salamov A."/>
            <person name="McFadden G.I."/>
            <person name="Lane C.E."/>
            <person name="Keeling P.J."/>
            <person name="Gray M.W."/>
            <person name="Grigoriev I.V."/>
            <person name="Archibald J.M."/>
        </authorList>
    </citation>
    <scope>NUCLEOTIDE SEQUENCE</scope>
    <source>
        <strain evidence="3">CCMP2712</strain>
    </source>
</reference>
<dbReference type="RefSeq" id="XP_005826176.1">
    <property type="nucleotide sequence ID" value="XM_005826119.1"/>
</dbReference>
<reference evidence="2" key="3">
    <citation type="submission" date="2016-03" db="UniProtKB">
        <authorList>
            <consortium name="EnsemblProtists"/>
        </authorList>
    </citation>
    <scope>IDENTIFICATION</scope>
</reference>
<dbReference type="HOGENOM" id="CLU_954571_0_0_1"/>
<dbReference type="EMBL" id="JH993041">
    <property type="protein sequence ID" value="EKX39196.1"/>
    <property type="molecule type" value="Genomic_DNA"/>
</dbReference>